<organism evidence="5 6">
    <name type="scientific">Candidatus Merdivicinus excrementipullorum</name>
    <dbReference type="NCBI Taxonomy" id="2840867"/>
    <lineage>
        <taxon>Bacteria</taxon>
        <taxon>Bacillati</taxon>
        <taxon>Bacillota</taxon>
        <taxon>Clostridia</taxon>
        <taxon>Eubacteriales</taxon>
        <taxon>Oscillospiraceae</taxon>
        <taxon>Oscillospiraceae incertae sedis</taxon>
        <taxon>Candidatus Merdivicinus</taxon>
    </lineage>
</organism>
<accession>A0A9D1FKG0</accession>
<dbReference type="PANTHER" id="PTHR40447">
    <property type="entry name" value="ANAEROBIC SULFITE REDUCTASE SUBUNIT A"/>
    <property type="match status" value="1"/>
</dbReference>
<protein>
    <submittedName>
        <fullName evidence="5">4Fe-4S dicluster domain-containing protein</fullName>
    </submittedName>
</protein>
<dbReference type="InterPro" id="IPR017900">
    <property type="entry name" value="4Fe4S_Fe_S_CS"/>
</dbReference>
<reference evidence="5" key="2">
    <citation type="journal article" date="2021" name="PeerJ">
        <title>Extensive microbial diversity within the chicken gut microbiome revealed by metagenomics and culture.</title>
        <authorList>
            <person name="Gilroy R."/>
            <person name="Ravi A."/>
            <person name="Getino M."/>
            <person name="Pursley I."/>
            <person name="Horton D.L."/>
            <person name="Alikhan N.F."/>
            <person name="Baker D."/>
            <person name="Gharbi K."/>
            <person name="Hall N."/>
            <person name="Watson M."/>
            <person name="Adriaenssens E.M."/>
            <person name="Foster-Nyarko E."/>
            <person name="Jarju S."/>
            <person name="Secka A."/>
            <person name="Antonio M."/>
            <person name="Oren A."/>
            <person name="Chaudhuri R.R."/>
            <person name="La Ragione R."/>
            <person name="Hildebrand F."/>
            <person name="Pallen M.J."/>
        </authorList>
    </citation>
    <scope>NUCLEOTIDE SEQUENCE</scope>
    <source>
        <strain evidence="5">CHK199-13235</strain>
    </source>
</reference>
<dbReference type="Pfam" id="PF17179">
    <property type="entry name" value="Fer4_22"/>
    <property type="match status" value="1"/>
</dbReference>
<dbReference type="PROSITE" id="PS51379">
    <property type="entry name" value="4FE4S_FER_2"/>
    <property type="match status" value="2"/>
</dbReference>
<keyword evidence="2" id="KW-0408">Iron</keyword>
<dbReference type="GO" id="GO:0046872">
    <property type="term" value="F:metal ion binding"/>
    <property type="evidence" value="ECO:0007669"/>
    <property type="project" value="UniProtKB-KW"/>
</dbReference>
<evidence type="ECO:0000313" key="6">
    <source>
        <dbReference type="Proteomes" id="UP000824002"/>
    </source>
</evidence>
<evidence type="ECO:0000259" key="4">
    <source>
        <dbReference type="PROSITE" id="PS51379"/>
    </source>
</evidence>
<name>A0A9D1FKG0_9FIRM</name>
<dbReference type="Gene3D" id="1.10.1060.10">
    <property type="entry name" value="Alpha-helical ferredoxin"/>
    <property type="match status" value="1"/>
</dbReference>
<dbReference type="InterPro" id="IPR017896">
    <property type="entry name" value="4Fe4S_Fe-S-bd"/>
</dbReference>
<dbReference type="PANTHER" id="PTHR40447:SF1">
    <property type="entry name" value="ANAEROBIC SULFITE REDUCTASE SUBUNIT A"/>
    <property type="match status" value="1"/>
</dbReference>
<evidence type="ECO:0000256" key="2">
    <source>
        <dbReference type="ARBA" id="ARBA00023004"/>
    </source>
</evidence>
<keyword evidence="1" id="KW-0479">Metal-binding</keyword>
<evidence type="ECO:0000313" key="5">
    <source>
        <dbReference type="EMBL" id="HIS75347.1"/>
    </source>
</evidence>
<dbReference type="EMBL" id="DVJP01000010">
    <property type="protein sequence ID" value="HIS75347.1"/>
    <property type="molecule type" value="Genomic_DNA"/>
</dbReference>
<gene>
    <name evidence="5" type="ORF">IAB51_00915</name>
</gene>
<feature type="domain" description="4Fe-4S ferredoxin-type" evidence="4">
    <location>
        <begin position="303"/>
        <end position="336"/>
    </location>
</feature>
<dbReference type="Proteomes" id="UP000824002">
    <property type="component" value="Unassembled WGS sequence"/>
</dbReference>
<dbReference type="InterPro" id="IPR009051">
    <property type="entry name" value="Helical_ferredxn"/>
</dbReference>
<comment type="caution">
    <text evidence="5">The sequence shown here is derived from an EMBL/GenBank/DDBJ whole genome shotgun (WGS) entry which is preliminary data.</text>
</comment>
<dbReference type="SUPFAM" id="SSF46548">
    <property type="entry name" value="alpha-helical ferredoxin"/>
    <property type="match status" value="1"/>
</dbReference>
<sequence>MLKLSLAKLNDLFAAVSAGCTLYLPVDDPSSGRANYRKWTEGAELSRALNTVRSAKDFFFPQTENLVDFKMKGKEIEIIDPRSEQEDFVVFGVRACDARSFSILDRVFLTEPADTYYQSRREHGIVVTMACTRPEETCFCQSFGIDPTHPEGDVSCWMDEENLYLSVNTEKGKKFAELAGGLLEEGGEDAVKAQQEDVSALMKKLPLANFSTGKFGGDVLMKAFDSPKWKELSESCLGCGTCTFVCPTCQCYDIRDFDTGNGVTRFRCWDSCMYSDFTLMASGNPRTSQLERFRQRFMHKLVYFPANNDGIYGCVGCGRCLSKCPISMNIVKVAKSLEGEL</sequence>
<dbReference type="GO" id="GO:0051536">
    <property type="term" value="F:iron-sulfur cluster binding"/>
    <property type="evidence" value="ECO:0007669"/>
    <property type="project" value="UniProtKB-KW"/>
</dbReference>
<feature type="domain" description="4Fe-4S ferredoxin-type" evidence="4">
    <location>
        <begin position="225"/>
        <end position="257"/>
    </location>
</feature>
<dbReference type="PROSITE" id="PS00198">
    <property type="entry name" value="4FE4S_FER_1"/>
    <property type="match status" value="2"/>
</dbReference>
<evidence type="ECO:0000256" key="3">
    <source>
        <dbReference type="ARBA" id="ARBA00023014"/>
    </source>
</evidence>
<dbReference type="AlphaFoldDB" id="A0A9D1FKG0"/>
<keyword evidence="3" id="KW-0411">Iron-sulfur</keyword>
<evidence type="ECO:0000256" key="1">
    <source>
        <dbReference type="ARBA" id="ARBA00022723"/>
    </source>
</evidence>
<reference evidence="5" key="1">
    <citation type="submission" date="2020-10" db="EMBL/GenBank/DDBJ databases">
        <authorList>
            <person name="Gilroy R."/>
        </authorList>
    </citation>
    <scope>NUCLEOTIDE SEQUENCE</scope>
    <source>
        <strain evidence="5">CHK199-13235</strain>
    </source>
</reference>
<proteinExistence type="predicted"/>